<dbReference type="PANTHER" id="PTHR11895:SF169">
    <property type="entry name" value="GLUTAMYL-TRNA(GLN) AMIDOTRANSFERASE"/>
    <property type="match status" value="1"/>
</dbReference>
<dbReference type="Pfam" id="PF01425">
    <property type="entry name" value="Amidase"/>
    <property type="match status" value="1"/>
</dbReference>
<dbReference type="Gene3D" id="3.40.50.850">
    <property type="entry name" value="Isochorismatase-like"/>
    <property type="match status" value="1"/>
</dbReference>
<dbReference type="AlphaFoldDB" id="A0A3N4J2E4"/>
<evidence type="ECO:0000259" key="2">
    <source>
        <dbReference type="Pfam" id="PF00857"/>
    </source>
</evidence>
<dbReference type="InterPro" id="IPR000868">
    <property type="entry name" value="Isochorismatase-like_dom"/>
</dbReference>
<name>A0A3N4J2E4_9PEZI</name>
<dbReference type="Gene3D" id="3.90.1300.10">
    <property type="entry name" value="Amidase signature (AS) domain"/>
    <property type="match status" value="1"/>
</dbReference>
<accession>A0A3N4J2E4</accession>
<dbReference type="GO" id="GO:0003824">
    <property type="term" value="F:catalytic activity"/>
    <property type="evidence" value="ECO:0007669"/>
    <property type="project" value="InterPro"/>
</dbReference>
<dbReference type="EMBL" id="ML120498">
    <property type="protein sequence ID" value="RPA91397.1"/>
    <property type="molecule type" value="Genomic_DNA"/>
</dbReference>
<evidence type="ECO:0000256" key="1">
    <source>
        <dbReference type="ARBA" id="ARBA00006336"/>
    </source>
</evidence>
<organism evidence="4 5">
    <name type="scientific">Choiromyces venosus 120613-1</name>
    <dbReference type="NCBI Taxonomy" id="1336337"/>
    <lineage>
        <taxon>Eukaryota</taxon>
        <taxon>Fungi</taxon>
        <taxon>Dikarya</taxon>
        <taxon>Ascomycota</taxon>
        <taxon>Pezizomycotina</taxon>
        <taxon>Pezizomycetes</taxon>
        <taxon>Pezizales</taxon>
        <taxon>Tuberaceae</taxon>
        <taxon>Choiromyces</taxon>
    </lineage>
</organism>
<dbReference type="PANTHER" id="PTHR11895">
    <property type="entry name" value="TRANSAMIDASE"/>
    <property type="match status" value="1"/>
</dbReference>
<evidence type="ECO:0000313" key="4">
    <source>
        <dbReference type="EMBL" id="RPA91397.1"/>
    </source>
</evidence>
<evidence type="ECO:0000259" key="3">
    <source>
        <dbReference type="Pfam" id="PF01425"/>
    </source>
</evidence>
<feature type="domain" description="Amidase" evidence="3">
    <location>
        <begin position="299"/>
        <end position="734"/>
    </location>
</feature>
<dbReference type="Pfam" id="PF00857">
    <property type="entry name" value="Isochorismatase"/>
    <property type="match status" value="1"/>
</dbReference>
<feature type="domain" description="Isochorismatase-like" evidence="2">
    <location>
        <begin position="24"/>
        <end position="190"/>
    </location>
</feature>
<dbReference type="InterPro" id="IPR000120">
    <property type="entry name" value="Amidase"/>
</dbReference>
<dbReference type="OrthoDB" id="167809at2759"/>
<gene>
    <name evidence="4" type="ORF">L873DRAFT_315924</name>
</gene>
<dbReference type="STRING" id="1336337.A0A3N4J2E4"/>
<comment type="similarity">
    <text evidence="1">Belongs to the isochorismatase family.</text>
</comment>
<dbReference type="CDD" id="cd00431">
    <property type="entry name" value="cysteine_hydrolases"/>
    <property type="match status" value="1"/>
</dbReference>
<keyword evidence="5" id="KW-1185">Reference proteome</keyword>
<dbReference type="Gene3D" id="1.20.58.1700">
    <property type="match status" value="1"/>
</dbReference>
<protein>
    <submittedName>
        <fullName evidence="4">Amidase signature enzyme</fullName>
    </submittedName>
</protein>
<reference evidence="4 5" key="1">
    <citation type="journal article" date="2018" name="Nat. Ecol. Evol.">
        <title>Pezizomycetes genomes reveal the molecular basis of ectomycorrhizal truffle lifestyle.</title>
        <authorList>
            <person name="Murat C."/>
            <person name="Payen T."/>
            <person name="Noel B."/>
            <person name="Kuo A."/>
            <person name="Morin E."/>
            <person name="Chen J."/>
            <person name="Kohler A."/>
            <person name="Krizsan K."/>
            <person name="Balestrini R."/>
            <person name="Da Silva C."/>
            <person name="Montanini B."/>
            <person name="Hainaut M."/>
            <person name="Levati E."/>
            <person name="Barry K.W."/>
            <person name="Belfiori B."/>
            <person name="Cichocki N."/>
            <person name="Clum A."/>
            <person name="Dockter R.B."/>
            <person name="Fauchery L."/>
            <person name="Guy J."/>
            <person name="Iotti M."/>
            <person name="Le Tacon F."/>
            <person name="Lindquist E.A."/>
            <person name="Lipzen A."/>
            <person name="Malagnac F."/>
            <person name="Mello A."/>
            <person name="Molinier V."/>
            <person name="Miyauchi S."/>
            <person name="Poulain J."/>
            <person name="Riccioni C."/>
            <person name="Rubini A."/>
            <person name="Sitrit Y."/>
            <person name="Splivallo R."/>
            <person name="Traeger S."/>
            <person name="Wang M."/>
            <person name="Zifcakova L."/>
            <person name="Wipf D."/>
            <person name="Zambonelli A."/>
            <person name="Paolocci F."/>
            <person name="Nowrousian M."/>
            <person name="Ottonello S."/>
            <person name="Baldrian P."/>
            <person name="Spatafora J.W."/>
            <person name="Henrissat B."/>
            <person name="Nagy L.G."/>
            <person name="Aury J.M."/>
            <person name="Wincker P."/>
            <person name="Grigoriev I.V."/>
            <person name="Bonfante P."/>
            <person name="Martin F.M."/>
        </authorList>
    </citation>
    <scope>NUCLEOTIDE SEQUENCE [LARGE SCALE GENOMIC DNA]</scope>
    <source>
        <strain evidence="4 5">120613-1</strain>
    </source>
</reference>
<dbReference type="Proteomes" id="UP000276215">
    <property type="component" value="Unassembled WGS sequence"/>
</dbReference>
<dbReference type="InterPro" id="IPR036380">
    <property type="entry name" value="Isochorismatase-like_sf"/>
</dbReference>
<dbReference type="InterPro" id="IPR023631">
    <property type="entry name" value="Amidase_dom"/>
</dbReference>
<dbReference type="SUPFAM" id="SSF52499">
    <property type="entry name" value="Isochorismatase-like hydrolases"/>
    <property type="match status" value="1"/>
</dbReference>
<evidence type="ECO:0000313" key="5">
    <source>
        <dbReference type="Proteomes" id="UP000276215"/>
    </source>
</evidence>
<dbReference type="InterPro" id="IPR036928">
    <property type="entry name" value="AS_sf"/>
</dbReference>
<dbReference type="SUPFAM" id="SSF75304">
    <property type="entry name" value="Amidase signature (AS) enzymes"/>
    <property type="match status" value="1"/>
</dbReference>
<proteinExistence type="inferred from homology"/>
<sequence>MEALPKNITIEAKPYAYTFPLSSTALLLIDLQRDFILPSGFGDIQSGTNLSAVTAVVPNCVRILQAFRELELPIFHTREGHLPDLSDCPSSKLNRQASAPGTNHSKVIGDPGKLGRLLVRGEYGHDIVDECRPKLGEVVVDKPGKGAFWNTTLLEELVGWGITHLIVGGVTTECCVTTTVREANDRGFECCKSSETSNEKLGFEISQGIGIIEECTAGYNDNFKAPSLNMIHWSQGLFGFVSTLPNLLKALGPALPSPSVPAPDLDFESPPSTPPVWDGCLTLTSLRKSYRSGLSPVTVITSLYARIEEYSQTKSIFIRLVDRSALISYAESLQKLFPDLTNLPPLYGVPFTLKDSINVAGIPTTLACPPLIHIPSRSSKIYSRLISLGAIYIGKTNLDQFATGLTGCRSPYGIPASVYNPDYISGGSSSGAAVSVGAELASFAIATDTAGSGRVPAGFNGVVGWKPTKGTVSFSGVLKACESLDCLSFMVTSQGGVKDVRKLWNLVRGYDPDDPYSKMSGSLPLPIVNALGEKKWKFALPDRKAVAECSPEYRKLFYQAIGSLSEIGGEVKEGDWGLFEEAGKLLYDGALVNERLAALPDNGWVEREKDELHPVIREIFQNVLEKGVSAAEAFKDLRKMTGLTRKVNSTLFNPSHPSYIDVLIVPTAPFHPRISAVLKDPIALNSRLGTFTHFGNVLDLCAIAVPAGHYMEDEKKMPFSITFLGRGGSDARVLEIASLFERLVGIGARDSV</sequence>